<dbReference type="AlphaFoldDB" id="A0A1C4AZT3"/>
<organism evidence="1 2">
    <name type="scientific">[Bacillus] enclensis</name>
    <dbReference type="NCBI Taxonomy" id="1402860"/>
    <lineage>
        <taxon>Bacteria</taxon>
        <taxon>Bacillati</taxon>
        <taxon>Bacillota</taxon>
        <taxon>Bacilli</taxon>
        <taxon>Bacillales</taxon>
        <taxon>Bacillaceae</taxon>
        <taxon>Rossellomorea</taxon>
    </lineage>
</organism>
<keyword evidence="2" id="KW-1185">Reference proteome</keyword>
<evidence type="ECO:0000313" key="1">
    <source>
        <dbReference type="EMBL" id="SCB99998.1"/>
    </source>
</evidence>
<gene>
    <name evidence="1" type="ORF">GA0061094_1754</name>
</gene>
<reference evidence="2" key="1">
    <citation type="submission" date="2016-08" db="EMBL/GenBank/DDBJ databases">
        <authorList>
            <person name="Varghese N."/>
            <person name="Submissions Spin"/>
        </authorList>
    </citation>
    <scope>NUCLEOTIDE SEQUENCE [LARGE SCALE GENOMIC DNA]</scope>
    <source>
        <strain evidence="2">SGD-1123</strain>
    </source>
</reference>
<evidence type="ECO:0000313" key="2">
    <source>
        <dbReference type="Proteomes" id="UP000181997"/>
    </source>
</evidence>
<proteinExistence type="predicted"/>
<protein>
    <submittedName>
        <fullName evidence="1">Uncharacterized protein</fullName>
    </submittedName>
</protein>
<dbReference type="EMBL" id="FMAU01000002">
    <property type="protein sequence ID" value="SCB99998.1"/>
    <property type="molecule type" value="Genomic_DNA"/>
</dbReference>
<accession>A0A1C4AZT3</accession>
<sequence length="73" mass="7692">MSKEWFGRVGLCFLVGIWPGLGQAVGSLDWDGCSCGCGWVRDEGVLGGGLLGAECWLVEFFVVDSAFGGARGF</sequence>
<dbReference type="Proteomes" id="UP000181997">
    <property type="component" value="Unassembled WGS sequence"/>
</dbReference>
<name>A0A1C4AZT3_9BACI</name>